<reference evidence="3" key="2">
    <citation type="journal article" date="2021" name="Genome Biol. Evol.">
        <title>Developing a high-quality reference genome for a parasitic bivalve with doubly uniparental inheritance (Bivalvia: Unionida).</title>
        <authorList>
            <person name="Smith C.H."/>
        </authorList>
    </citation>
    <scope>NUCLEOTIDE SEQUENCE</scope>
    <source>
        <strain evidence="3">CHS0354</strain>
        <tissue evidence="3">Mantle</tissue>
    </source>
</reference>
<dbReference type="EMBL" id="JAEAOA010000272">
    <property type="protein sequence ID" value="KAK3595424.1"/>
    <property type="molecule type" value="Genomic_DNA"/>
</dbReference>
<organism evidence="3 4">
    <name type="scientific">Potamilus streckersoni</name>
    <dbReference type="NCBI Taxonomy" id="2493646"/>
    <lineage>
        <taxon>Eukaryota</taxon>
        <taxon>Metazoa</taxon>
        <taxon>Spiralia</taxon>
        <taxon>Lophotrochozoa</taxon>
        <taxon>Mollusca</taxon>
        <taxon>Bivalvia</taxon>
        <taxon>Autobranchia</taxon>
        <taxon>Heteroconchia</taxon>
        <taxon>Palaeoheterodonta</taxon>
        <taxon>Unionida</taxon>
        <taxon>Unionoidea</taxon>
        <taxon>Unionidae</taxon>
        <taxon>Ambleminae</taxon>
        <taxon>Lampsilini</taxon>
        <taxon>Potamilus</taxon>
    </lineage>
</organism>
<name>A0AAE0VZD0_9BIVA</name>
<feature type="signal peptide" evidence="1">
    <location>
        <begin position="1"/>
        <end position="29"/>
    </location>
</feature>
<dbReference type="Pfam" id="PF25898">
    <property type="entry name" value="LolA_2nd_metazoa"/>
    <property type="match status" value="2"/>
</dbReference>
<keyword evidence="4" id="KW-1185">Reference proteome</keyword>
<feature type="chain" id="PRO_5041988925" description="LolA-like domain-containing protein" evidence="1">
    <location>
        <begin position="30"/>
        <end position="326"/>
    </location>
</feature>
<dbReference type="InterPro" id="IPR058831">
    <property type="entry name" value="LolA-like_dom_2nd"/>
</dbReference>
<evidence type="ECO:0000313" key="4">
    <source>
        <dbReference type="Proteomes" id="UP001195483"/>
    </source>
</evidence>
<reference evidence="3" key="1">
    <citation type="journal article" date="2021" name="Genome Biol. Evol.">
        <title>A High-Quality Reference Genome for a Parasitic Bivalve with Doubly Uniparental Inheritance (Bivalvia: Unionida).</title>
        <authorList>
            <person name="Smith C.H."/>
        </authorList>
    </citation>
    <scope>NUCLEOTIDE SEQUENCE</scope>
    <source>
        <strain evidence="3">CHS0354</strain>
    </source>
</reference>
<accession>A0AAE0VZD0</accession>
<keyword evidence="1" id="KW-0732">Signal</keyword>
<dbReference type="PANTHER" id="PTHR36902:SF1">
    <property type="entry name" value="ENRICHED IN SURFACE-LABELED PROTEOME PROTEIN 9"/>
    <property type="match status" value="1"/>
</dbReference>
<dbReference type="PANTHER" id="PTHR36902">
    <property type="entry name" value="ENRICHED IN SURFACE-LABELED PROTEOME PROTEIN 9"/>
    <property type="match status" value="1"/>
</dbReference>
<evidence type="ECO:0000259" key="2">
    <source>
        <dbReference type="Pfam" id="PF25898"/>
    </source>
</evidence>
<evidence type="ECO:0000256" key="1">
    <source>
        <dbReference type="SAM" id="SignalP"/>
    </source>
</evidence>
<reference evidence="3" key="3">
    <citation type="submission" date="2023-05" db="EMBL/GenBank/DDBJ databases">
        <authorList>
            <person name="Smith C.H."/>
        </authorList>
    </citation>
    <scope>NUCLEOTIDE SEQUENCE</scope>
    <source>
        <strain evidence="3">CHS0354</strain>
        <tissue evidence="3">Mantle</tissue>
    </source>
</reference>
<evidence type="ECO:0000313" key="3">
    <source>
        <dbReference type="EMBL" id="KAK3595424.1"/>
    </source>
</evidence>
<feature type="domain" description="LolA-like" evidence="2">
    <location>
        <begin position="36"/>
        <end position="238"/>
    </location>
</feature>
<sequence>MEANSISALGPDIEWKCILLIALTAGTLAQKDTNVCVDFKPTQNGPKKPVLPTVYSVAVECNILNKNFTTNYHEWFDYNNSRAAVDEHDSGARESAIYNFITNELITVDRKTKKCNVDSLSTDPNRQLFGYATSDGKAHIYTAGGALDFGRNFSEQWINQTTIRGIQCNLWRSCVYWDSINATMVVDWYFSVSSWMTSTMMNNAPVRAHVKGRVWQFGTPRDFEHIYEFTEFRNSIDRLTVFETREGVFCPGRKLTKPLPIPADYFHFQSEIIQSDVNLIGHIKEYFDKNTSLVRYDYTPMGPNTYGPDPQIQVHDFNTVIGLEHW</sequence>
<gene>
    <name evidence="3" type="ORF">CHS0354_003418</name>
</gene>
<dbReference type="AlphaFoldDB" id="A0AAE0VZD0"/>
<comment type="caution">
    <text evidence="3">The sequence shown here is derived from an EMBL/GenBank/DDBJ whole genome shotgun (WGS) entry which is preliminary data.</text>
</comment>
<proteinExistence type="predicted"/>
<feature type="domain" description="LolA-like" evidence="2">
    <location>
        <begin position="246"/>
        <end position="319"/>
    </location>
</feature>
<protein>
    <recommendedName>
        <fullName evidence="2">LolA-like domain-containing protein</fullName>
    </recommendedName>
</protein>
<dbReference type="Proteomes" id="UP001195483">
    <property type="component" value="Unassembled WGS sequence"/>
</dbReference>